<dbReference type="AlphaFoldDB" id="A0AA45KI79"/>
<proteinExistence type="predicted"/>
<keyword evidence="4" id="KW-1185">Reference proteome</keyword>
<evidence type="ECO:0000256" key="2">
    <source>
        <dbReference type="ARBA" id="ARBA00022737"/>
    </source>
</evidence>
<dbReference type="KEGG" id="lti:JW886_09775"/>
<protein>
    <recommendedName>
        <fullName evidence="5">Internalin</fullName>
    </recommendedName>
</protein>
<evidence type="ECO:0000256" key="1">
    <source>
        <dbReference type="ARBA" id="ARBA00022614"/>
    </source>
</evidence>
<evidence type="ECO:0000313" key="3">
    <source>
        <dbReference type="EMBL" id="QSE76716.1"/>
    </source>
</evidence>
<dbReference type="RefSeq" id="WP_205872000.1">
    <property type="nucleotide sequence ID" value="NZ_CP070872.1"/>
</dbReference>
<organism evidence="3 4">
    <name type="scientific">Lactococcus taiwanensis</name>
    <dbReference type="NCBI Taxonomy" id="1151742"/>
    <lineage>
        <taxon>Bacteria</taxon>
        <taxon>Bacillati</taxon>
        <taxon>Bacillota</taxon>
        <taxon>Bacilli</taxon>
        <taxon>Lactobacillales</taxon>
        <taxon>Streptococcaceae</taxon>
        <taxon>Lactococcus</taxon>
    </lineage>
</organism>
<keyword evidence="1" id="KW-0433">Leucine-rich repeat</keyword>
<dbReference type="EMBL" id="CP070872">
    <property type="protein sequence ID" value="QSE76716.1"/>
    <property type="molecule type" value="Genomic_DNA"/>
</dbReference>
<evidence type="ECO:0000313" key="4">
    <source>
        <dbReference type="Proteomes" id="UP000663608"/>
    </source>
</evidence>
<dbReference type="SUPFAM" id="SSF52058">
    <property type="entry name" value="L domain-like"/>
    <property type="match status" value="2"/>
</dbReference>
<name>A0AA45KI79_9LACT</name>
<reference evidence="3 4" key="1">
    <citation type="submission" date="2021-02" db="EMBL/GenBank/DDBJ databases">
        <title>Complete genome sequence of Lactococcus lactis strain K_LL004.</title>
        <authorList>
            <person name="Kim H.B."/>
        </authorList>
    </citation>
    <scope>NUCLEOTIDE SEQUENCE [LARGE SCALE GENOMIC DNA]</scope>
    <source>
        <strain evidence="3 4">K_LL004</strain>
    </source>
</reference>
<sequence length="548" mass="59921">MKKLIYVTCIPILAGGIFISSKQILADSVNQSTENNTTQTAQKAPELQKGGDPFEIGLMGANGKASSTTSKTSQDEDVITMDSALEQAVKAALGLSDSEAITTDNILNLTELRTKGAGIKDLSGLEYATNLKVVTFDGEAISSLTPLENLTQLYSVGVPNCSNLSIQEVLRLKHITALDLSGNKYSQDDFNNLSVYKDMTVLWLNDCGLTSTSFMSEMNHLNNLSVNNNSLSSLEGVATNESLALQVKDNNLTSLDFNKFPNIYVLNADDNDLSELNGLDTVPLNNLTALYLFNNNLSTDLYFQNISQLETLDLGSNPFSKLVLQNLPKLSMLYIEGSQLTNLNDWANLPLLQNVDLAFSQDLQDISELTQFNATITQLSLNGCTNIKDFRSIENLSALEMLLLDNMNLTDDQISEVGSLPYLTGLGVNGNQLSNINFVKQFPKMTDLDIRKNRILDLSNMPTTITKYLATDQLVDLAETNIGMETFIPLKDTQGNIPEIKNIVGEGEYTSKDDTGLTFIWNSVGENSFDFASADGNFTGTVKQTVTN</sequence>
<evidence type="ECO:0008006" key="5">
    <source>
        <dbReference type="Google" id="ProtNLM"/>
    </source>
</evidence>
<dbReference type="PANTHER" id="PTHR46652">
    <property type="entry name" value="LEUCINE-RICH REPEAT AND IQ DOMAIN-CONTAINING PROTEIN 1-RELATED"/>
    <property type="match status" value="1"/>
</dbReference>
<dbReference type="InterPro" id="IPR032675">
    <property type="entry name" value="LRR_dom_sf"/>
</dbReference>
<keyword evidence="2" id="KW-0677">Repeat</keyword>
<dbReference type="Proteomes" id="UP000663608">
    <property type="component" value="Chromosome"/>
</dbReference>
<dbReference type="PANTHER" id="PTHR46652:SF7">
    <property type="entry name" value="LEUCINE-RICH REPEAT AND IQ DOMAIN-CONTAINING PROTEIN 1"/>
    <property type="match status" value="1"/>
</dbReference>
<accession>A0AA45KI79</accession>
<dbReference type="InterPro" id="IPR050836">
    <property type="entry name" value="SDS22/Internalin_LRR"/>
</dbReference>
<gene>
    <name evidence="3" type="ORF">JW886_09775</name>
</gene>
<dbReference type="Gene3D" id="3.80.10.10">
    <property type="entry name" value="Ribonuclease Inhibitor"/>
    <property type="match status" value="3"/>
</dbReference>